<keyword evidence="12" id="KW-0812">Transmembrane</keyword>
<dbReference type="InterPro" id="IPR025792">
    <property type="entry name" value="tRNA_Gua_MeTrfase_euk"/>
</dbReference>
<comment type="caution">
    <text evidence="14">The sequence shown here is derived from an EMBL/GenBank/DDBJ whole genome shotgun (WGS) entry which is preliminary data.</text>
</comment>
<dbReference type="Pfam" id="PF25133">
    <property type="entry name" value="TYW2_N_2"/>
    <property type="match status" value="1"/>
</dbReference>
<evidence type="ECO:0000256" key="11">
    <source>
        <dbReference type="SAM" id="MobiDB-lite"/>
    </source>
</evidence>
<evidence type="ECO:0000256" key="4">
    <source>
        <dbReference type="ARBA" id="ARBA00022679"/>
    </source>
</evidence>
<dbReference type="GO" id="GO:0005759">
    <property type="term" value="C:mitochondrial matrix"/>
    <property type="evidence" value="ECO:0007669"/>
    <property type="project" value="UniProtKB-SubCell"/>
</dbReference>
<comment type="similarity">
    <text evidence="10">Belongs to the TRM5 / TYW2 family.</text>
</comment>
<evidence type="ECO:0000256" key="9">
    <source>
        <dbReference type="ARBA" id="ARBA00047783"/>
    </source>
</evidence>
<feature type="compositionally biased region" description="Polar residues" evidence="11">
    <location>
        <begin position="163"/>
        <end position="172"/>
    </location>
</feature>
<protein>
    <recommendedName>
        <fullName evidence="10">tRNA (guanine(37)-N1)-methyltransferase</fullName>
        <ecNumber evidence="10">2.1.1.228</ecNumber>
    </recommendedName>
    <alternativeName>
        <fullName evidence="10">M1G-methyltransferase</fullName>
    </alternativeName>
    <alternativeName>
        <fullName evidence="10">tRNA [GM37] methyltransferase</fullName>
    </alternativeName>
    <alternativeName>
        <fullName evidence="10">tRNA methyltransferase 5</fullName>
    </alternativeName>
</protein>
<dbReference type="PANTHER" id="PTHR23245">
    <property type="entry name" value="TRNA METHYLTRANSFERASE"/>
    <property type="match status" value="1"/>
</dbReference>
<dbReference type="PANTHER" id="PTHR23245:SF36">
    <property type="entry name" value="TRNA (GUANINE(37)-N1)-METHYLTRANSFERASE"/>
    <property type="match status" value="1"/>
</dbReference>
<dbReference type="SUPFAM" id="SSF64005">
    <property type="entry name" value="Undecaprenyl diphosphate synthase"/>
    <property type="match status" value="1"/>
</dbReference>
<comment type="function">
    <text evidence="10">Specifically methylates the N1 position of guanosine-37 in various cytoplasmic and mitochondrial tRNAs. Methylation is not dependent on the nature of the nucleoside 5' of the target nucleoside. This is the first step in the biosynthesis of wybutosine (yW), a modified base adjacent to the anticodon of tRNAs and required for accurate decoding.</text>
</comment>
<dbReference type="InterPro" id="IPR030382">
    <property type="entry name" value="MeTrfase_TRM5/TYW2"/>
</dbReference>
<evidence type="ECO:0000256" key="3">
    <source>
        <dbReference type="ARBA" id="ARBA00022603"/>
    </source>
</evidence>
<gene>
    <name evidence="10" type="primary">TRM5</name>
    <name evidence="14" type="ORF">G7Y89_g1556</name>
</gene>
<dbReference type="InterPro" id="IPR056743">
    <property type="entry name" value="TRM5-TYW2-like_MTfase"/>
</dbReference>
<comment type="subcellular location">
    <subcellularLocation>
        <location evidence="10">Mitochondrion matrix</location>
    </subcellularLocation>
    <subcellularLocation>
        <location evidence="10">Nucleus</location>
    </subcellularLocation>
    <subcellularLocation>
        <location evidence="10">Cytoplasm</location>
    </subcellularLocation>
    <text evidence="10">Predominantly in the mitochondria and in the nucleus.</text>
</comment>
<feature type="transmembrane region" description="Helical" evidence="12">
    <location>
        <begin position="21"/>
        <end position="39"/>
    </location>
</feature>
<keyword evidence="2 10" id="KW-0963">Cytoplasm</keyword>
<accession>A0A8H4RXZ1</accession>
<feature type="binding site" evidence="10">
    <location>
        <position position="607"/>
    </location>
    <ligand>
        <name>S-adenosyl-L-methionine</name>
        <dbReference type="ChEBI" id="CHEBI:59789"/>
    </ligand>
</feature>
<feature type="binding site" evidence="10">
    <location>
        <begin position="550"/>
        <end position="551"/>
    </location>
    <ligand>
        <name>S-adenosyl-L-methionine</name>
        <dbReference type="ChEBI" id="CHEBI:59789"/>
    </ligand>
</feature>
<proteinExistence type="inferred from homology"/>
<dbReference type="InterPro" id="IPR029063">
    <property type="entry name" value="SAM-dependent_MTases_sf"/>
</dbReference>
<dbReference type="Gene3D" id="3.30.300.110">
    <property type="entry name" value="Met-10+ protein-like domains"/>
    <property type="match status" value="1"/>
</dbReference>
<dbReference type="OrthoDB" id="408788at2759"/>
<keyword evidence="12" id="KW-0472">Membrane</keyword>
<evidence type="ECO:0000256" key="12">
    <source>
        <dbReference type="SAM" id="Phobius"/>
    </source>
</evidence>
<keyword evidence="3 10" id="KW-0489">Methyltransferase</keyword>
<evidence type="ECO:0000313" key="15">
    <source>
        <dbReference type="Proteomes" id="UP000566819"/>
    </source>
</evidence>
<keyword evidence="6 10" id="KW-0819">tRNA processing</keyword>
<dbReference type="FunFam" id="3.30.300.110:FF:000001">
    <property type="entry name" value="tRNA (guanine(37)-N1)-methyltransferase"/>
    <property type="match status" value="1"/>
</dbReference>
<evidence type="ECO:0000256" key="1">
    <source>
        <dbReference type="ARBA" id="ARBA00009775"/>
    </source>
</evidence>
<feature type="domain" description="SAM-dependent methyltransferase TRM5/TYW2-type" evidence="13">
    <location>
        <begin position="393"/>
        <end position="693"/>
    </location>
</feature>
<evidence type="ECO:0000256" key="10">
    <source>
        <dbReference type="HAMAP-Rule" id="MF_03152"/>
    </source>
</evidence>
<comment type="similarity">
    <text evidence="1">Belongs to the class I-like SAM-binding methyltransferase superfamily. TRM5/TYW2 family.</text>
</comment>
<dbReference type="Proteomes" id="UP000566819">
    <property type="component" value="Unassembled WGS sequence"/>
</dbReference>
<sequence>MVEKPKSHSRLGVRKFLRNQLHILLYAIVHTIFSVYIRLRQAYHAVKDQILAILYYHHRTPELIQKDVKGLSRLPKHLSVILKLEDGGRGGAGLEALVDEVAEISAWCACVGIPMLSVYEQTGILKGYIPATHRAMSRKLSSYFGPQHHGISLRSPHMPSVESPATTPTSETHPAGARNLSVLLLSAEDGRDSLVDLTKTLAEMSQRSKLSSKDISLDLVDAEISESVVGEPDLLIGLKVEQVRNETPVASFDAMSLFRPPLVRSASATLNRALFSKTIPVAAARIQSVKNISKFRAQLQKTKELLILERLLIVRPDPDPTLAAKGGKCLLLKPHVKPTDPTTWSTELQESVKEEELQIVPYDLTLNYDYWTYHDVVTSLLPEDALGEVPVGFAIVGHIAHLNLKDEYLPYKNVIAQVLMDKNPNILTVINKTDDVGTLSEFRTFAYEVLAGVNKMKVEVSEADCTFRFDYSQVYWNTRLQTEHKRLVDSFNPGEVVCDVMAGVGPFAVPAGKKGVFVWANDLNPASYASMKDAIARNKVEHFVRPFCEDGHTFIHHAADDLLSLTAEGQNTVTIPSKQKHSRKGPPIPPPPKIITVPQTINHFVMNLPANAIDFLGSFNGLYHGHEALFVPNTEIKLPMIHVHCFSTKSDDNVKESVEICERITEKLGYEVKVGDKDLTIHELSERGNNNYG</sequence>
<evidence type="ECO:0000256" key="7">
    <source>
        <dbReference type="ARBA" id="ARBA00023128"/>
    </source>
</evidence>
<evidence type="ECO:0000259" key="13">
    <source>
        <dbReference type="PROSITE" id="PS51684"/>
    </source>
</evidence>
<evidence type="ECO:0000256" key="5">
    <source>
        <dbReference type="ARBA" id="ARBA00022691"/>
    </source>
</evidence>
<dbReference type="Pfam" id="PF02475">
    <property type="entry name" value="TRM5-TYW2_MTfase"/>
    <property type="match status" value="1"/>
</dbReference>
<dbReference type="GO" id="GO:0016765">
    <property type="term" value="F:transferase activity, transferring alkyl or aryl (other than methyl) groups"/>
    <property type="evidence" value="ECO:0007669"/>
    <property type="project" value="InterPro"/>
</dbReference>
<evidence type="ECO:0000313" key="14">
    <source>
        <dbReference type="EMBL" id="KAF4636532.1"/>
    </source>
</evidence>
<keyword evidence="7 10" id="KW-0496">Mitochondrion</keyword>
<dbReference type="SUPFAM" id="SSF53335">
    <property type="entry name" value="S-adenosyl-L-methionine-dependent methyltransferases"/>
    <property type="match status" value="1"/>
</dbReference>
<evidence type="ECO:0000256" key="2">
    <source>
        <dbReference type="ARBA" id="ARBA00022490"/>
    </source>
</evidence>
<keyword evidence="8 10" id="KW-0539">Nucleus</keyword>
<keyword evidence="4 10" id="KW-0808">Transferase</keyword>
<name>A0A8H4RXZ1_9HELO</name>
<dbReference type="InterPro" id="IPR036424">
    <property type="entry name" value="UPP_synth-like_sf"/>
</dbReference>
<dbReference type="InterPro" id="IPR056744">
    <property type="entry name" value="TRM5/TYW2-like_N"/>
</dbReference>
<feature type="binding site" evidence="10">
    <location>
        <position position="484"/>
    </location>
    <ligand>
        <name>S-adenosyl-L-methionine</name>
        <dbReference type="ChEBI" id="CHEBI:59789"/>
    </ligand>
</feature>
<keyword evidence="15" id="KW-1185">Reference proteome</keyword>
<organism evidence="14 15">
    <name type="scientific">Cudoniella acicularis</name>
    <dbReference type="NCBI Taxonomy" id="354080"/>
    <lineage>
        <taxon>Eukaryota</taxon>
        <taxon>Fungi</taxon>
        <taxon>Dikarya</taxon>
        <taxon>Ascomycota</taxon>
        <taxon>Pezizomycotina</taxon>
        <taxon>Leotiomycetes</taxon>
        <taxon>Helotiales</taxon>
        <taxon>Tricladiaceae</taxon>
        <taxon>Cudoniella</taxon>
    </lineage>
</organism>
<dbReference type="EC" id="2.1.1.228" evidence="10"/>
<dbReference type="GO" id="GO:0070901">
    <property type="term" value="P:mitochondrial tRNA methylation"/>
    <property type="evidence" value="ECO:0007669"/>
    <property type="project" value="TreeGrafter"/>
</dbReference>
<feature type="region of interest" description="Disordered" evidence="11">
    <location>
        <begin position="153"/>
        <end position="174"/>
    </location>
</feature>
<dbReference type="GO" id="GO:0005634">
    <property type="term" value="C:nucleus"/>
    <property type="evidence" value="ECO:0007669"/>
    <property type="project" value="UniProtKB-SubCell"/>
</dbReference>
<dbReference type="AlphaFoldDB" id="A0A8H4RXZ1"/>
<evidence type="ECO:0000256" key="6">
    <source>
        <dbReference type="ARBA" id="ARBA00022694"/>
    </source>
</evidence>
<dbReference type="HAMAP" id="MF_03152">
    <property type="entry name" value="TRM5"/>
    <property type="match status" value="1"/>
</dbReference>
<reference evidence="14 15" key="1">
    <citation type="submission" date="2020-03" db="EMBL/GenBank/DDBJ databases">
        <title>Draft Genome Sequence of Cudoniella acicularis.</title>
        <authorList>
            <person name="Buettner E."/>
            <person name="Kellner H."/>
        </authorList>
    </citation>
    <scope>NUCLEOTIDE SEQUENCE [LARGE SCALE GENOMIC DNA]</scope>
    <source>
        <strain evidence="14 15">DSM 108380</strain>
    </source>
</reference>
<dbReference type="PROSITE" id="PS51684">
    <property type="entry name" value="SAM_MT_TRM5_TYW2"/>
    <property type="match status" value="1"/>
</dbReference>
<dbReference type="Gene3D" id="3.40.1180.10">
    <property type="entry name" value="Decaprenyl diphosphate synthase-like"/>
    <property type="match status" value="1"/>
</dbReference>
<dbReference type="EMBL" id="JAAMPI010000061">
    <property type="protein sequence ID" value="KAF4636532.1"/>
    <property type="molecule type" value="Genomic_DNA"/>
</dbReference>
<keyword evidence="5 10" id="KW-0949">S-adenosyl-L-methionine</keyword>
<feature type="binding site" evidence="10">
    <location>
        <begin position="522"/>
        <end position="523"/>
    </location>
    <ligand>
        <name>S-adenosyl-L-methionine</name>
        <dbReference type="ChEBI" id="CHEBI:59789"/>
    </ligand>
</feature>
<dbReference type="GO" id="GO:0002939">
    <property type="term" value="P:tRNA N1-guanine methylation"/>
    <property type="evidence" value="ECO:0007669"/>
    <property type="project" value="TreeGrafter"/>
</dbReference>
<keyword evidence="12" id="KW-1133">Transmembrane helix</keyword>
<dbReference type="Gene3D" id="3.40.50.150">
    <property type="entry name" value="Vaccinia Virus protein VP39"/>
    <property type="match status" value="1"/>
</dbReference>
<evidence type="ECO:0000256" key="8">
    <source>
        <dbReference type="ARBA" id="ARBA00023242"/>
    </source>
</evidence>
<comment type="subunit">
    <text evidence="10">Monomer.</text>
</comment>
<dbReference type="GO" id="GO:0052906">
    <property type="term" value="F:tRNA (guanine(37)-N1)-methyltransferase activity"/>
    <property type="evidence" value="ECO:0007669"/>
    <property type="project" value="UniProtKB-UniRule"/>
</dbReference>
<comment type="catalytic activity">
    <reaction evidence="9 10">
        <text>guanosine(37) in tRNA + S-adenosyl-L-methionine = N(1)-methylguanosine(37) in tRNA + S-adenosyl-L-homocysteine + H(+)</text>
        <dbReference type="Rhea" id="RHEA:36899"/>
        <dbReference type="Rhea" id="RHEA-COMP:10145"/>
        <dbReference type="Rhea" id="RHEA-COMP:10147"/>
        <dbReference type="ChEBI" id="CHEBI:15378"/>
        <dbReference type="ChEBI" id="CHEBI:57856"/>
        <dbReference type="ChEBI" id="CHEBI:59789"/>
        <dbReference type="ChEBI" id="CHEBI:73542"/>
        <dbReference type="ChEBI" id="CHEBI:74269"/>
        <dbReference type="EC" id="2.1.1.228"/>
    </reaction>
</comment>